<keyword evidence="2" id="KW-0489">Methyltransferase</keyword>
<dbReference type="Proteomes" id="UP000193144">
    <property type="component" value="Unassembled WGS sequence"/>
</dbReference>
<feature type="domain" description="Methyltransferase" evidence="1">
    <location>
        <begin position="55"/>
        <end position="151"/>
    </location>
</feature>
<evidence type="ECO:0000313" key="3">
    <source>
        <dbReference type="Proteomes" id="UP000193144"/>
    </source>
</evidence>
<keyword evidence="2" id="KW-0808">Transferase</keyword>
<dbReference type="GO" id="GO:0008168">
    <property type="term" value="F:methyltransferase activity"/>
    <property type="evidence" value="ECO:0007669"/>
    <property type="project" value="UniProtKB-KW"/>
</dbReference>
<name>A0A1Y1ZYL0_9PLEO</name>
<proteinExistence type="predicted"/>
<reference evidence="2 3" key="1">
    <citation type="submission" date="2016-07" db="EMBL/GenBank/DDBJ databases">
        <title>Pervasive Adenine N6-methylation of Active Genes in Fungi.</title>
        <authorList>
            <consortium name="DOE Joint Genome Institute"/>
            <person name="Mondo S.J."/>
            <person name="Dannebaum R.O."/>
            <person name="Kuo R.C."/>
            <person name="Labutti K."/>
            <person name="Haridas S."/>
            <person name="Kuo A."/>
            <person name="Salamov A."/>
            <person name="Ahrendt S.R."/>
            <person name="Lipzen A."/>
            <person name="Sullivan W."/>
            <person name="Andreopoulos W.B."/>
            <person name="Clum A."/>
            <person name="Lindquist E."/>
            <person name="Daum C."/>
            <person name="Ramamoorthy G.K."/>
            <person name="Gryganskyi A."/>
            <person name="Culley D."/>
            <person name="Magnuson J.K."/>
            <person name="James T.Y."/>
            <person name="O'Malley M.A."/>
            <person name="Stajich J.E."/>
            <person name="Spatafora J.W."/>
            <person name="Visel A."/>
            <person name="Grigoriev I.V."/>
        </authorList>
    </citation>
    <scope>NUCLEOTIDE SEQUENCE [LARGE SCALE GENOMIC DNA]</scope>
    <source>
        <strain evidence="2 3">CBS 115471</strain>
    </source>
</reference>
<dbReference type="EMBL" id="MCFA01000026">
    <property type="protein sequence ID" value="ORY15270.1"/>
    <property type="molecule type" value="Genomic_DNA"/>
</dbReference>
<comment type="caution">
    <text evidence="2">The sequence shown here is derived from an EMBL/GenBank/DDBJ whole genome shotgun (WGS) entry which is preliminary data.</text>
</comment>
<evidence type="ECO:0000313" key="2">
    <source>
        <dbReference type="EMBL" id="ORY15270.1"/>
    </source>
</evidence>
<dbReference type="InterPro" id="IPR029063">
    <property type="entry name" value="SAM-dependent_MTases_sf"/>
</dbReference>
<dbReference type="OrthoDB" id="2013972at2759"/>
<dbReference type="SUPFAM" id="SSF53335">
    <property type="entry name" value="S-adenosyl-L-methionine-dependent methyltransferases"/>
    <property type="match status" value="1"/>
</dbReference>
<dbReference type="Pfam" id="PF13649">
    <property type="entry name" value="Methyltransf_25"/>
    <property type="match status" value="1"/>
</dbReference>
<organism evidence="2 3">
    <name type="scientific">Clohesyomyces aquaticus</name>
    <dbReference type="NCBI Taxonomy" id="1231657"/>
    <lineage>
        <taxon>Eukaryota</taxon>
        <taxon>Fungi</taxon>
        <taxon>Dikarya</taxon>
        <taxon>Ascomycota</taxon>
        <taxon>Pezizomycotina</taxon>
        <taxon>Dothideomycetes</taxon>
        <taxon>Pleosporomycetidae</taxon>
        <taxon>Pleosporales</taxon>
        <taxon>Lindgomycetaceae</taxon>
        <taxon>Clohesyomyces</taxon>
    </lineage>
</organism>
<accession>A0A1Y1ZYL0</accession>
<protein>
    <submittedName>
        <fullName evidence="2">S-adenosyl-L-methionine-dependent methyltransferase</fullName>
    </submittedName>
</protein>
<dbReference type="STRING" id="1231657.A0A1Y1ZYL0"/>
<keyword evidence="3" id="KW-1185">Reference proteome</keyword>
<gene>
    <name evidence="2" type="ORF">BCR34DRAFT_585169</name>
</gene>
<dbReference type="GO" id="GO:0032259">
    <property type="term" value="P:methylation"/>
    <property type="evidence" value="ECO:0007669"/>
    <property type="project" value="UniProtKB-KW"/>
</dbReference>
<dbReference type="AlphaFoldDB" id="A0A1Y1ZYL0"/>
<evidence type="ECO:0000259" key="1">
    <source>
        <dbReference type="Pfam" id="PF13649"/>
    </source>
</evidence>
<sequence>MAPPSGFIPKQAKPLLEGRNKVTTYEATGDPVTSQFASHNLTLIPAIPPNSIIHDNACGSGTVSKLLLSQTPPLTNLTIHATDIDQVFLDTLSASIQTHSWPITTSNQKSESLSFPDNFFTHSITNIGIIFCTSAGLDGAKEIYRTLQPGGLAIVNCWEHITWFLPIMMVSKTLRPGTPPPPPVVNWNDGTQLKKVMLEAGFEEGKMRVEKSEAWAKTRDVRRWAELAWAFLGGMAGWRESDEERWEEGIDMLEKLLKGSEGTKVVDGETWMRASQWVVVAEK</sequence>
<dbReference type="Gene3D" id="3.40.50.150">
    <property type="entry name" value="Vaccinia Virus protein VP39"/>
    <property type="match status" value="1"/>
</dbReference>
<dbReference type="InterPro" id="IPR041698">
    <property type="entry name" value="Methyltransf_25"/>
</dbReference>